<evidence type="ECO:0000256" key="7">
    <source>
        <dbReference type="ARBA" id="ARBA00023055"/>
    </source>
</evidence>
<evidence type="ECO:0000256" key="9">
    <source>
        <dbReference type="ARBA" id="ARBA00023157"/>
    </source>
</evidence>
<evidence type="ECO:0000256" key="3">
    <source>
        <dbReference type="ARBA" id="ARBA00022448"/>
    </source>
</evidence>
<evidence type="ECO:0000256" key="4">
    <source>
        <dbReference type="ARBA" id="ARBA00022692"/>
    </source>
</evidence>
<feature type="transmembrane region" description="Helical" evidence="13">
    <location>
        <begin position="1106"/>
        <end position="1132"/>
    </location>
</feature>
<evidence type="ECO:0000313" key="15">
    <source>
        <dbReference type="EMBL" id="UMM23948.1"/>
    </source>
</evidence>
<comment type="similarity">
    <text evidence="2">Belongs to the patched family.</text>
</comment>
<keyword evidence="16" id="KW-1185">Reference proteome</keyword>
<evidence type="ECO:0000313" key="16">
    <source>
        <dbReference type="Proteomes" id="UP000829354"/>
    </source>
</evidence>
<evidence type="ECO:0000256" key="6">
    <source>
        <dbReference type="ARBA" id="ARBA00022989"/>
    </source>
</evidence>
<feature type="transmembrane region" description="Helical" evidence="13">
    <location>
        <begin position="1144"/>
        <end position="1172"/>
    </location>
</feature>
<dbReference type="EMBL" id="CP092622">
    <property type="protein sequence ID" value="UMM23948.1"/>
    <property type="molecule type" value="Genomic_DNA"/>
</dbReference>
<evidence type="ECO:0000256" key="8">
    <source>
        <dbReference type="ARBA" id="ARBA00023136"/>
    </source>
</evidence>
<feature type="transmembrane region" description="Helical" evidence="13">
    <location>
        <begin position="630"/>
        <end position="648"/>
    </location>
</feature>
<comment type="subcellular location">
    <subcellularLocation>
        <location evidence="1">Membrane</location>
        <topology evidence="1">Multi-pass membrane protein</topology>
    </subcellularLocation>
</comment>
<sequence length="1243" mass="140245">MTECDGETDSSHPPCKTNASSFQPITVTRSKNPNYIARLEKYCSHLLQEENKAQVCCTQLQLEGMTKRLSYATGILGSCPSCFDNFAKLWCQFTCSPDQSRFMKVLETSGGAKGVVEKIEFKVNRDFAEGLYTSCKNTWASQNLALSFLSLGSKVSYENFYGFMGRKDPSVNIPMHTNFEFTRDKKAMNIPTTPCHKPANPQTPACGIIDCPLESYQLLDLSGMETRGVRVFEHQIKYFEWFLRLCGCFTLTMILIFALKYSCHRSPTASENCYVDFGPGSLEVQFEHLCVQYAQVVIHQPLKCVFLGLFVASLCCLGNVWFHSLTHSIDQVSAADGETRRHQKTFIETFGPTHRIEQVFMTFSPSMPENFLNQDDTNFFDEMFQLINRIQNLTVFQGVSKFTLDDICYRPLGKTKGCAIMSPTNYFQNNWNTFVNVEDNEEDFDYNEHNPFTHLKHCIFHPFTVKTPTGLSCFGEFGGPIDPALVFAGWNKNWHGTEKYTKSRTFMITILLSGKNEEKAVSWEAEFIKMMVAYEMKNASFTFMTESSVAHELQAAVETDKLVSVLACASVLLWINAMIGIYHWPESSLLSAFIHQKLLISTSSVFISVISVWCSIGIYSFGGQHATDNAIVVLFFVITLIGISRIFLTIRTFQSNGHCYGHPDITDREMNSRITDTMRRCIPIVLTNSLICSTCFFLAGGVLPYISVSMPAVEVFSRHAGLAILIDTAFYLLVVLPLFQYDARREMNGRCEIWPWYQLSADTRIRLSEDAVGGTLRSPVDWFKIAIAPLILNKLCRIVILIFFSITFVSSIYWSRKLEFGFDQTMAFSKTSYLTKHFQNMNKNLNVGPPVWFVIEGDINWFDPKIQKKFCTVAGCDENSMGNTIRSLAYAENYSGNFLRGDVNIWIDSFLQFMHPRGTCCKTNGQEFCDPSNATHCSSCSANTSPLHAESEFYRYLDNFLNTPPTIHCAHGGFALAKPAINMTKNGKIQSSYFSTFFRKLNISDSNELYDAWRFAKYVAEKVEKQLQLQGVRVFVYSTFFPYYEQYDSLTTTVITLVVVILFVDLVTISLFLRVHLAGSLVSVFVLFSSYIHLMGYMYLQGISMNVVAAINMTMSLGIAVEFFGQILHGFYNSKKLKSEERAVAALVNNGATTLSGIFPAIMLTAGCLLFADSRVLITYFCIQLFGIAFVCILHGVVYMPTLLSIFGSDFYENVNSEEESSSEGSGRDETQRSSSSTSETAV</sequence>
<dbReference type="Pfam" id="PF22314">
    <property type="entry name" value="NPC1_MLD"/>
    <property type="match status" value="1"/>
</dbReference>
<feature type="transmembrane region" description="Helical" evidence="13">
    <location>
        <begin position="597"/>
        <end position="618"/>
    </location>
</feature>
<dbReference type="PROSITE" id="PS50156">
    <property type="entry name" value="SSD"/>
    <property type="match status" value="1"/>
</dbReference>
<feature type="region of interest" description="Disordered" evidence="12">
    <location>
        <begin position="1218"/>
        <end position="1243"/>
    </location>
</feature>
<keyword evidence="10" id="KW-0325">Glycoprotein</keyword>
<keyword evidence="8 13" id="KW-0472">Membrane</keyword>
<feature type="transmembrane region" description="Helical" evidence="13">
    <location>
        <begin position="795"/>
        <end position="814"/>
    </location>
</feature>
<proteinExistence type="inferred from homology"/>
<evidence type="ECO:0000256" key="5">
    <source>
        <dbReference type="ARBA" id="ARBA00022729"/>
    </source>
</evidence>
<dbReference type="Pfam" id="PF16414">
    <property type="entry name" value="NPC1_N"/>
    <property type="match status" value="1"/>
</dbReference>
<keyword evidence="4 13" id="KW-0812">Transmembrane</keyword>
<reference evidence="15 16" key="1">
    <citation type="submission" date="2022-04" db="EMBL/GenBank/DDBJ databases">
        <title>Chromosome-level reference genomes for two strains of Caenorhabditis briggsae: an improved platform for comparative genomics.</title>
        <authorList>
            <person name="Stevens L."/>
            <person name="Andersen E."/>
        </authorList>
    </citation>
    <scope>NUCLEOTIDE SEQUENCE [LARGE SCALE GENOMIC DNA]</scope>
    <source>
        <strain evidence="15">VX34</strain>
        <tissue evidence="15">Whole-organism</tissue>
    </source>
</reference>
<dbReference type="InterPro" id="IPR000731">
    <property type="entry name" value="SSD"/>
</dbReference>
<evidence type="ECO:0000256" key="12">
    <source>
        <dbReference type="SAM" id="MobiDB-lite"/>
    </source>
</evidence>
<dbReference type="InterPro" id="IPR053956">
    <property type="entry name" value="NPC1_MLD"/>
</dbReference>
<evidence type="ECO:0000256" key="2">
    <source>
        <dbReference type="ARBA" id="ARBA00005585"/>
    </source>
</evidence>
<dbReference type="PANTHER" id="PTHR45727">
    <property type="entry name" value="NPC INTRACELLULAR CHOLESTEROL TRANSPORTER 1"/>
    <property type="match status" value="1"/>
</dbReference>
<evidence type="ECO:0000256" key="1">
    <source>
        <dbReference type="ARBA" id="ARBA00004141"/>
    </source>
</evidence>
<feature type="domain" description="SSD" evidence="14">
    <location>
        <begin position="560"/>
        <end position="741"/>
    </location>
</feature>
<feature type="transmembrane region" description="Helical" evidence="13">
    <location>
        <begin position="681"/>
        <end position="707"/>
    </location>
</feature>
<feature type="transmembrane region" description="Helical" evidence="13">
    <location>
        <begin position="719"/>
        <end position="739"/>
    </location>
</feature>
<dbReference type="AlphaFoldDB" id="A0AAE9ELG9"/>
<keyword evidence="6 13" id="KW-1133">Transmembrane helix</keyword>
<feature type="transmembrane region" description="Helical" evidence="13">
    <location>
        <begin position="562"/>
        <end position="585"/>
    </location>
</feature>
<comment type="catalytic activity">
    <reaction evidence="11">
        <text>cholesterol(in) = cholesterol(out)</text>
        <dbReference type="Rhea" id="RHEA:39747"/>
        <dbReference type="ChEBI" id="CHEBI:16113"/>
    </reaction>
</comment>
<dbReference type="InterPro" id="IPR053958">
    <property type="entry name" value="HMGCR/SNAP/NPC1-like_SSD"/>
</dbReference>
<protein>
    <recommendedName>
        <fullName evidence="14">SSD domain-containing protein</fullName>
    </recommendedName>
</protein>
<evidence type="ECO:0000256" key="11">
    <source>
        <dbReference type="ARBA" id="ARBA00034049"/>
    </source>
</evidence>
<dbReference type="GO" id="GO:0016020">
    <property type="term" value="C:membrane"/>
    <property type="evidence" value="ECO:0007669"/>
    <property type="project" value="UniProtKB-SubCell"/>
</dbReference>
<keyword evidence="3" id="KW-0813">Transport</keyword>
<keyword evidence="5" id="KW-0732">Signal</keyword>
<evidence type="ECO:0000256" key="13">
    <source>
        <dbReference type="SAM" id="Phobius"/>
    </source>
</evidence>
<evidence type="ECO:0000256" key="10">
    <source>
        <dbReference type="ARBA" id="ARBA00023180"/>
    </source>
</evidence>
<feature type="compositionally biased region" description="Low complexity" evidence="12">
    <location>
        <begin position="1234"/>
        <end position="1243"/>
    </location>
</feature>
<name>A0AAE9ELG9_CAEBR</name>
<evidence type="ECO:0000259" key="14">
    <source>
        <dbReference type="PROSITE" id="PS50156"/>
    </source>
</evidence>
<keyword evidence="9" id="KW-1015">Disulfide bond</keyword>
<feature type="transmembrane region" description="Helical" evidence="13">
    <location>
        <begin position="1080"/>
        <end position="1100"/>
    </location>
</feature>
<gene>
    <name evidence="15" type="ORF">L5515_004414</name>
</gene>
<feature type="transmembrane region" description="Helical" evidence="13">
    <location>
        <begin position="1178"/>
        <end position="1199"/>
    </location>
</feature>
<dbReference type="SUPFAM" id="SSF82866">
    <property type="entry name" value="Multidrug efflux transporter AcrB transmembrane domain"/>
    <property type="match status" value="1"/>
</dbReference>
<feature type="transmembrane region" description="Helical" evidence="13">
    <location>
        <begin position="1054"/>
        <end position="1073"/>
    </location>
</feature>
<accession>A0AAE9ELG9</accession>
<dbReference type="Proteomes" id="UP000829354">
    <property type="component" value="Chromosome III"/>
</dbReference>
<dbReference type="PANTHER" id="PTHR45727:SF2">
    <property type="entry name" value="NPC INTRACELLULAR CHOLESTEROL TRANSPORTER 1"/>
    <property type="match status" value="1"/>
</dbReference>
<dbReference type="Gene3D" id="1.20.1640.10">
    <property type="entry name" value="Multidrug efflux transporter AcrB transmembrane domain"/>
    <property type="match status" value="1"/>
</dbReference>
<dbReference type="GO" id="GO:0006869">
    <property type="term" value="P:lipid transport"/>
    <property type="evidence" value="ECO:0007669"/>
    <property type="project" value="UniProtKB-KW"/>
</dbReference>
<dbReference type="InterPro" id="IPR032190">
    <property type="entry name" value="NPC1_N"/>
</dbReference>
<organism evidence="15 16">
    <name type="scientific">Caenorhabditis briggsae</name>
    <dbReference type="NCBI Taxonomy" id="6238"/>
    <lineage>
        <taxon>Eukaryota</taxon>
        <taxon>Metazoa</taxon>
        <taxon>Ecdysozoa</taxon>
        <taxon>Nematoda</taxon>
        <taxon>Chromadorea</taxon>
        <taxon>Rhabditida</taxon>
        <taxon>Rhabditina</taxon>
        <taxon>Rhabditomorpha</taxon>
        <taxon>Rhabditoidea</taxon>
        <taxon>Rhabditidae</taxon>
        <taxon>Peloderinae</taxon>
        <taxon>Caenorhabditis</taxon>
    </lineage>
</organism>
<keyword evidence="7" id="KW-0445">Lipid transport</keyword>
<dbReference type="Pfam" id="PF12349">
    <property type="entry name" value="Sterol-sensing"/>
    <property type="match status" value="1"/>
</dbReference>